<evidence type="ECO:0000259" key="1">
    <source>
        <dbReference type="PROSITE" id="PS51379"/>
    </source>
</evidence>
<evidence type="ECO:0000313" key="2">
    <source>
        <dbReference type="EMBL" id="KKM06584.1"/>
    </source>
</evidence>
<dbReference type="Pfam" id="PF13183">
    <property type="entry name" value="Fer4_8"/>
    <property type="match status" value="1"/>
</dbReference>
<dbReference type="SUPFAM" id="SSF46548">
    <property type="entry name" value="alpha-helical ferredoxin"/>
    <property type="match status" value="1"/>
</dbReference>
<sequence>MIKENLKNLKDLITTGPSGSGLFAPDQENLLEPITNLKVEDDFERCIQCGYCRQVCRVYNSTFNEMDCASGRNRIMKSLSSRNIDFDKEKIIDSIYRCMLCGNCHEVCPVGIDT</sequence>
<dbReference type="EMBL" id="LAZR01015957">
    <property type="protein sequence ID" value="KKM06584.1"/>
    <property type="molecule type" value="Genomic_DNA"/>
</dbReference>
<organism evidence="2">
    <name type="scientific">marine sediment metagenome</name>
    <dbReference type="NCBI Taxonomy" id="412755"/>
    <lineage>
        <taxon>unclassified sequences</taxon>
        <taxon>metagenomes</taxon>
        <taxon>ecological metagenomes</taxon>
    </lineage>
</organism>
<gene>
    <name evidence="2" type="ORF">LCGC14_1742490</name>
</gene>
<protein>
    <recommendedName>
        <fullName evidence="1">4Fe-4S ferredoxin-type domain-containing protein</fullName>
    </recommendedName>
</protein>
<dbReference type="PANTHER" id="PTHR32479">
    <property type="entry name" value="GLYCOLATE OXIDASE IRON-SULFUR SUBUNIT"/>
    <property type="match status" value="1"/>
</dbReference>
<dbReference type="InterPro" id="IPR009051">
    <property type="entry name" value="Helical_ferredxn"/>
</dbReference>
<accession>A0A0F9H669</accession>
<reference evidence="2" key="1">
    <citation type="journal article" date="2015" name="Nature">
        <title>Complex archaea that bridge the gap between prokaryotes and eukaryotes.</title>
        <authorList>
            <person name="Spang A."/>
            <person name="Saw J.H."/>
            <person name="Jorgensen S.L."/>
            <person name="Zaremba-Niedzwiedzka K."/>
            <person name="Martijn J."/>
            <person name="Lind A.E."/>
            <person name="van Eijk R."/>
            <person name="Schleper C."/>
            <person name="Guy L."/>
            <person name="Ettema T.J."/>
        </authorList>
    </citation>
    <scope>NUCLEOTIDE SEQUENCE</scope>
</reference>
<dbReference type="PROSITE" id="PS00198">
    <property type="entry name" value="4FE4S_FER_1"/>
    <property type="match status" value="1"/>
</dbReference>
<feature type="non-terminal residue" evidence="2">
    <location>
        <position position="114"/>
    </location>
</feature>
<dbReference type="PANTHER" id="PTHR32479:SF17">
    <property type="entry name" value="GLYCOLATE OXIDASE IRON-SULFUR SUBUNIT"/>
    <property type="match status" value="1"/>
</dbReference>
<dbReference type="AlphaFoldDB" id="A0A0F9H669"/>
<dbReference type="Gene3D" id="1.10.1060.10">
    <property type="entry name" value="Alpha-helical ferredoxin"/>
    <property type="match status" value="1"/>
</dbReference>
<dbReference type="InterPro" id="IPR017900">
    <property type="entry name" value="4Fe4S_Fe_S_CS"/>
</dbReference>
<dbReference type="PROSITE" id="PS51379">
    <property type="entry name" value="4FE4S_FER_2"/>
    <property type="match status" value="2"/>
</dbReference>
<dbReference type="InterPro" id="IPR017896">
    <property type="entry name" value="4Fe4S_Fe-S-bd"/>
</dbReference>
<comment type="caution">
    <text evidence="2">The sequence shown here is derived from an EMBL/GenBank/DDBJ whole genome shotgun (WGS) entry which is preliminary data.</text>
</comment>
<proteinExistence type="predicted"/>
<name>A0A0F9H669_9ZZZZ</name>
<feature type="domain" description="4Fe-4S ferredoxin-type" evidence="1">
    <location>
        <begin position="88"/>
        <end position="114"/>
    </location>
</feature>
<feature type="domain" description="4Fe-4S ferredoxin-type" evidence="1">
    <location>
        <begin position="37"/>
        <end position="66"/>
    </location>
</feature>
<dbReference type="GO" id="GO:0051536">
    <property type="term" value="F:iron-sulfur cluster binding"/>
    <property type="evidence" value="ECO:0007669"/>
    <property type="project" value="InterPro"/>
</dbReference>